<dbReference type="Proteomes" id="UP000199668">
    <property type="component" value="Unassembled WGS sequence"/>
</dbReference>
<dbReference type="EMBL" id="FOTY01000002">
    <property type="protein sequence ID" value="SFL58431.1"/>
    <property type="molecule type" value="Genomic_DNA"/>
</dbReference>
<protein>
    <submittedName>
        <fullName evidence="1">Uncharacterized protein</fullName>
    </submittedName>
</protein>
<organism evidence="1 2">
    <name type="scientific">Salibacterium qingdaonense</name>
    <dbReference type="NCBI Taxonomy" id="266892"/>
    <lineage>
        <taxon>Bacteria</taxon>
        <taxon>Bacillati</taxon>
        <taxon>Bacillota</taxon>
        <taxon>Bacilli</taxon>
        <taxon>Bacillales</taxon>
        <taxon>Bacillaceae</taxon>
    </lineage>
</organism>
<reference evidence="1 2" key="1">
    <citation type="submission" date="2016-10" db="EMBL/GenBank/DDBJ databases">
        <authorList>
            <person name="de Groot N.N."/>
        </authorList>
    </citation>
    <scope>NUCLEOTIDE SEQUENCE [LARGE SCALE GENOMIC DNA]</scope>
    <source>
        <strain evidence="1 2">CGMCC 1.6134</strain>
    </source>
</reference>
<evidence type="ECO:0000313" key="1">
    <source>
        <dbReference type="EMBL" id="SFL58431.1"/>
    </source>
</evidence>
<sequence length="39" mass="4351">MQLLFCNIENSPQAEAEGGDAISAVRRLKPVTSCDHRRH</sequence>
<gene>
    <name evidence="1" type="ORF">SAMN04488054_102261</name>
</gene>
<evidence type="ECO:0000313" key="2">
    <source>
        <dbReference type="Proteomes" id="UP000199668"/>
    </source>
</evidence>
<proteinExistence type="predicted"/>
<accession>A0A1I4IX47</accession>
<name>A0A1I4IX47_9BACI</name>
<dbReference type="AlphaFoldDB" id="A0A1I4IX47"/>
<keyword evidence="2" id="KW-1185">Reference proteome</keyword>